<evidence type="ECO:0000256" key="1">
    <source>
        <dbReference type="SAM" id="MobiDB-lite"/>
    </source>
</evidence>
<evidence type="ECO:0000313" key="2">
    <source>
        <dbReference type="EMBL" id="KAH0553623.1"/>
    </source>
</evidence>
<dbReference type="EMBL" id="JAHXZJ010001119">
    <property type="protein sequence ID" value="KAH0553623.1"/>
    <property type="molecule type" value="Genomic_DNA"/>
</dbReference>
<dbReference type="Proteomes" id="UP000826195">
    <property type="component" value="Unassembled WGS sequence"/>
</dbReference>
<feature type="compositionally biased region" description="Low complexity" evidence="1">
    <location>
        <begin position="250"/>
        <end position="264"/>
    </location>
</feature>
<feature type="compositionally biased region" description="Polar residues" evidence="1">
    <location>
        <begin position="34"/>
        <end position="51"/>
    </location>
</feature>
<reference evidence="2 3" key="1">
    <citation type="journal article" date="2021" name="J. Hered.">
        <title>A chromosome-level genome assembly of the parasitoid wasp, Cotesia glomerata (Hymenoptera: Braconidae).</title>
        <authorList>
            <person name="Pinto B.J."/>
            <person name="Weis J.J."/>
            <person name="Gamble T."/>
            <person name="Ode P.J."/>
            <person name="Paul R."/>
            <person name="Zaspel J.M."/>
        </authorList>
    </citation>
    <scope>NUCLEOTIDE SEQUENCE [LARGE SCALE GENOMIC DNA]</scope>
    <source>
        <strain evidence="2">CgM1</strain>
    </source>
</reference>
<name>A0AAV7IHR9_COTGL</name>
<comment type="caution">
    <text evidence="2">The sequence shown here is derived from an EMBL/GenBank/DDBJ whole genome shotgun (WGS) entry which is preliminary data.</text>
</comment>
<feature type="compositionally biased region" description="Basic and acidic residues" evidence="1">
    <location>
        <begin position="285"/>
        <end position="302"/>
    </location>
</feature>
<feature type="region of interest" description="Disordered" evidence="1">
    <location>
        <begin position="34"/>
        <end position="76"/>
    </location>
</feature>
<proteinExistence type="predicted"/>
<feature type="compositionally biased region" description="Basic residues" evidence="1">
    <location>
        <begin position="60"/>
        <end position="71"/>
    </location>
</feature>
<feature type="compositionally biased region" description="Basic and acidic residues" evidence="1">
    <location>
        <begin position="214"/>
        <end position="238"/>
    </location>
</feature>
<feature type="compositionally biased region" description="Polar residues" evidence="1">
    <location>
        <begin position="203"/>
        <end position="213"/>
    </location>
</feature>
<keyword evidence="3" id="KW-1185">Reference proteome</keyword>
<sequence length="502" mass="56647">MDKVIAVIRCPPQHHQDLPTGSLTVLMVRESAVLRSSLSDTEPEPSTSAQPEFTRETRSKPKSKKKSKSLKSRLVIVSEPKSKPSWFSRICPWCVKKPKPKKQPPKRRSRLESIPEVSPKACGSNRRLSAAEIRRISRQSASFLDPNNPDQNLPQSRKKSSDSRRASNASVSSKRHSKTRNSEDQRLSIVESVQAQKMEEKTSQTPELESNSSKIEKSSLRDSKSSNFDSRKERKSKSVSDSTSRKKRWSFFSNSSSKKTSNVSDQKLEALRKFKGSKIGENGESEPRISKNSSRRESKDIMDQTTLRLNDLSRSGSSRVHSDARDQITLQPSDFQKELRSSSRNSGHPSSSKEGKRPSKESSCGSKCSAARKQSSDESGPSVVRKCQRQRRVYCYLAEDFVQGHRHSDHSRPSIVEMLTRLRDSTVRHEEAKMCKCSSSPSSSQAEDKKRDCELPADLLKDNNNTNINSLQICECQDNNSKRLSRSEHKVCGCTNDRCREK</sequence>
<dbReference type="AlphaFoldDB" id="A0AAV7IHR9"/>
<feature type="compositionally biased region" description="Polar residues" evidence="1">
    <location>
        <begin position="303"/>
        <end position="319"/>
    </location>
</feature>
<gene>
    <name evidence="2" type="ORF">KQX54_002770</name>
</gene>
<organism evidence="2 3">
    <name type="scientific">Cotesia glomerata</name>
    <name type="common">Lepidopteran parasitic wasp</name>
    <name type="synonym">Apanteles glomeratus</name>
    <dbReference type="NCBI Taxonomy" id="32391"/>
    <lineage>
        <taxon>Eukaryota</taxon>
        <taxon>Metazoa</taxon>
        <taxon>Ecdysozoa</taxon>
        <taxon>Arthropoda</taxon>
        <taxon>Hexapoda</taxon>
        <taxon>Insecta</taxon>
        <taxon>Pterygota</taxon>
        <taxon>Neoptera</taxon>
        <taxon>Endopterygota</taxon>
        <taxon>Hymenoptera</taxon>
        <taxon>Apocrita</taxon>
        <taxon>Ichneumonoidea</taxon>
        <taxon>Braconidae</taxon>
        <taxon>Microgastrinae</taxon>
        <taxon>Cotesia</taxon>
    </lineage>
</organism>
<feature type="compositionally biased region" description="Basic and acidic residues" evidence="1">
    <location>
        <begin position="351"/>
        <end position="360"/>
    </location>
</feature>
<feature type="region of interest" description="Disordered" evidence="1">
    <location>
        <begin position="95"/>
        <end position="383"/>
    </location>
</feature>
<protein>
    <submittedName>
        <fullName evidence="2">Uncharacterized protein</fullName>
    </submittedName>
</protein>
<feature type="compositionally biased region" description="Basic residues" evidence="1">
    <location>
        <begin position="96"/>
        <end position="109"/>
    </location>
</feature>
<evidence type="ECO:0000313" key="3">
    <source>
        <dbReference type="Proteomes" id="UP000826195"/>
    </source>
</evidence>
<accession>A0AAV7IHR9</accession>